<sequence>MKRLLIIVALLLPLLVIAASDHERAKALLESGEILPLEQILNNIRDEYPGRLLEIKLEQKKNRVIYEVELLDTEGKVWELKLDAATGELLKRELDD</sequence>
<dbReference type="InterPro" id="IPR025711">
    <property type="entry name" value="PepSY"/>
</dbReference>
<dbReference type="Pfam" id="PF03413">
    <property type="entry name" value="PepSY"/>
    <property type="match status" value="1"/>
</dbReference>
<dbReference type="Proteomes" id="UP000235015">
    <property type="component" value="Unassembled WGS sequence"/>
</dbReference>
<evidence type="ECO:0000313" key="3">
    <source>
        <dbReference type="Proteomes" id="UP000235015"/>
    </source>
</evidence>
<evidence type="ECO:0000313" key="2">
    <source>
        <dbReference type="EMBL" id="PLX62898.1"/>
    </source>
</evidence>
<dbReference type="Gene3D" id="3.10.450.40">
    <property type="match status" value="1"/>
</dbReference>
<gene>
    <name evidence="2" type="ORF">C0630_04615</name>
</gene>
<comment type="caution">
    <text evidence="2">The sequence shown here is derived from an EMBL/GenBank/DDBJ whole genome shotgun (WGS) entry which is preliminary data.</text>
</comment>
<proteinExistence type="predicted"/>
<dbReference type="EMBL" id="PKUN01000003">
    <property type="protein sequence ID" value="PLX62898.1"/>
    <property type="molecule type" value="Genomic_DNA"/>
</dbReference>
<reference evidence="2 3" key="1">
    <citation type="submission" date="2017-11" db="EMBL/GenBank/DDBJ databases">
        <title>Genome-resolved metagenomics identifies genetic mobility, metabolic interactions, and unexpected diversity in perchlorate-reducing communities.</title>
        <authorList>
            <person name="Barnum T.P."/>
            <person name="Figueroa I.A."/>
            <person name="Carlstrom C.I."/>
            <person name="Lucas L.N."/>
            <person name="Engelbrektson A.L."/>
            <person name="Coates J.D."/>
        </authorList>
    </citation>
    <scope>NUCLEOTIDE SEQUENCE [LARGE SCALE GENOMIC DNA]</scope>
    <source>
        <strain evidence="2">BM301</strain>
    </source>
</reference>
<name>A0A2N6CZT2_9GAMM</name>
<dbReference type="STRING" id="1111735.GCA_000428045_04040"/>
<evidence type="ECO:0000259" key="1">
    <source>
        <dbReference type="Pfam" id="PF03413"/>
    </source>
</evidence>
<dbReference type="AlphaFoldDB" id="A0A2N6CZT2"/>
<protein>
    <submittedName>
        <fullName evidence="2">Peptidase</fullName>
    </submittedName>
</protein>
<organism evidence="2 3">
    <name type="scientific">Sedimenticola selenatireducens</name>
    <dbReference type="NCBI Taxonomy" id="191960"/>
    <lineage>
        <taxon>Bacteria</taxon>
        <taxon>Pseudomonadati</taxon>
        <taxon>Pseudomonadota</taxon>
        <taxon>Gammaproteobacteria</taxon>
        <taxon>Chromatiales</taxon>
        <taxon>Sedimenticolaceae</taxon>
        <taxon>Sedimenticola</taxon>
    </lineage>
</organism>
<accession>A0A2N6CZT2</accession>
<feature type="domain" description="PepSY" evidence="1">
    <location>
        <begin position="35"/>
        <end position="93"/>
    </location>
</feature>